<keyword evidence="3" id="KW-1185">Reference proteome</keyword>
<accession>A0A512JRW8</accession>
<dbReference type="AlphaFoldDB" id="A0A512JRW8"/>
<gene>
    <name evidence="2" type="ORF">MGN01_45510</name>
</gene>
<evidence type="ECO:0000313" key="2">
    <source>
        <dbReference type="EMBL" id="GEP12706.1"/>
    </source>
</evidence>
<evidence type="ECO:0000256" key="1">
    <source>
        <dbReference type="SAM" id="MobiDB-lite"/>
    </source>
</evidence>
<feature type="region of interest" description="Disordered" evidence="1">
    <location>
        <begin position="1"/>
        <end position="24"/>
    </location>
</feature>
<proteinExistence type="predicted"/>
<organism evidence="2 3">
    <name type="scientific">Methylobacterium gnaphalii</name>
    <dbReference type="NCBI Taxonomy" id="1010610"/>
    <lineage>
        <taxon>Bacteria</taxon>
        <taxon>Pseudomonadati</taxon>
        <taxon>Pseudomonadota</taxon>
        <taxon>Alphaproteobacteria</taxon>
        <taxon>Hyphomicrobiales</taxon>
        <taxon>Methylobacteriaceae</taxon>
        <taxon>Methylobacterium</taxon>
    </lineage>
</organism>
<dbReference type="Proteomes" id="UP000321750">
    <property type="component" value="Unassembled WGS sequence"/>
</dbReference>
<sequence>MRKAHTISGKATANNQHPHGWGTRQHRKCFISGAHADGAVTCIPQHVADSHPHHLIAFSDNNGDGSMIGTQSDALLSLRTSCRRARIPP</sequence>
<name>A0A512JRW8_9HYPH</name>
<reference evidence="2 3" key="1">
    <citation type="submission" date="2019-07" db="EMBL/GenBank/DDBJ databases">
        <title>Whole genome shotgun sequence of Methylobacterium gnaphalii NBRC 107716.</title>
        <authorList>
            <person name="Hosoyama A."/>
            <person name="Uohara A."/>
            <person name="Ohji S."/>
            <person name="Ichikawa N."/>
        </authorList>
    </citation>
    <scope>NUCLEOTIDE SEQUENCE [LARGE SCALE GENOMIC DNA]</scope>
    <source>
        <strain evidence="2 3">NBRC 107716</strain>
    </source>
</reference>
<protein>
    <submittedName>
        <fullName evidence="2">Uncharacterized protein</fullName>
    </submittedName>
</protein>
<comment type="caution">
    <text evidence="2">The sequence shown here is derived from an EMBL/GenBank/DDBJ whole genome shotgun (WGS) entry which is preliminary data.</text>
</comment>
<evidence type="ECO:0000313" key="3">
    <source>
        <dbReference type="Proteomes" id="UP000321750"/>
    </source>
</evidence>
<dbReference type="EMBL" id="BJZV01000061">
    <property type="protein sequence ID" value="GEP12706.1"/>
    <property type="molecule type" value="Genomic_DNA"/>
</dbReference>